<keyword evidence="2" id="KW-1185">Reference proteome</keyword>
<organism evidence="1 2">
    <name type="scientific">Paraglomus occultum</name>
    <dbReference type="NCBI Taxonomy" id="144539"/>
    <lineage>
        <taxon>Eukaryota</taxon>
        <taxon>Fungi</taxon>
        <taxon>Fungi incertae sedis</taxon>
        <taxon>Mucoromycota</taxon>
        <taxon>Glomeromycotina</taxon>
        <taxon>Glomeromycetes</taxon>
        <taxon>Paraglomerales</taxon>
        <taxon>Paraglomeraceae</taxon>
        <taxon>Paraglomus</taxon>
    </lineage>
</organism>
<comment type="caution">
    <text evidence="1">The sequence shown here is derived from an EMBL/GenBank/DDBJ whole genome shotgun (WGS) entry which is preliminary data.</text>
</comment>
<accession>A0A9N9EIB3</accession>
<gene>
    <name evidence="1" type="ORF">POCULU_LOCUS11248</name>
</gene>
<feature type="non-terminal residue" evidence="1">
    <location>
        <position position="1"/>
    </location>
</feature>
<name>A0A9N9EIB3_9GLOM</name>
<evidence type="ECO:0000313" key="2">
    <source>
        <dbReference type="Proteomes" id="UP000789572"/>
    </source>
</evidence>
<protein>
    <submittedName>
        <fullName evidence="1">7160_t:CDS:1</fullName>
    </submittedName>
</protein>
<dbReference type="Proteomes" id="UP000789572">
    <property type="component" value="Unassembled WGS sequence"/>
</dbReference>
<dbReference type="EMBL" id="CAJVPJ010007569">
    <property type="protein sequence ID" value="CAG8676290.1"/>
    <property type="molecule type" value="Genomic_DNA"/>
</dbReference>
<sequence length="128" mass="15180">HDCPLILFGEARASIDPVNNPWNDMNEIPIDESETSMNMNRNIETSLHDRNLLIESRRIELAEDKKKFESLLKIVSDNIQNDQFYHTYKRLRHVLMNETQACEEALRARTQQRTWNPPHNSRLAFYLN</sequence>
<evidence type="ECO:0000313" key="1">
    <source>
        <dbReference type="EMBL" id="CAG8676290.1"/>
    </source>
</evidence>
<dbReference type="AlphaFoldDB" id="A0A9N9EIB3"/>
<dbReference type="OrthoDB" id="2414316at2759"/>
<proteinExistence type="predicted"/>
<reference evidence="1" key="1">
    <citation type="submission" date="2021-06" db="EMBL/GenBank/DDBJ databases">
        <authorList>
            <person name="Kallberg Y."/>
            <person name="Tangrot J."/>
            <person name="Rosling A."/>
        </authorList>
    </citation>
    <scope>NUCLEOTIDE SEQUENCE</scope>
    <source>
        <strain evidence="1">IA702</strain>
    </source>
</reference>